<protein>
    <submittedName>
        <fullName evidence="3">SAM-dependent methyltransferase</fullName>
    </submittedName>
</protein>
<accession>A0A931MMW1</accession>
<dbReference type="GO" id="GO:0032259">
    <property type="term" value="P:methylation"/>
    <property type="evidence" value="ECO:0007669"/>
    <property type="project" value="UniProtKB-KW"/>
</dbReference>
<keyword evidence="1 3" id="KW-0489">Methyltransferase</keyword>
<dbReference type="InterPro" id="IPR038375">
    <property type="entry name" value="NDUFAF7_sf"/>
</dbReference>
<keyword evidence="4" id="KW-1185">Reference proteome</keyword>
<proteinExistence type="predicted"/>
<evidence type="ECO:0000313" key="4">
    <source>
        <dbReference type="Proteomes" id="UP000617634"/>
    </source>
</evidence>
<gene>
    <name evidence="3" type="ORF">I5E68_17870</name>
</gene>
<name>A0A931MMW1_9SPHN</name>
<organism evidence="3 4">
    <name type="scientific">Novosphingobium aureum</name>
    <dbReference type="NCBI Taxonomy" id="2792964"/>
    <lineage>
        <taxon>Bacteria</taxon>
        <taxon>Pseudomonadati</taxon>
        <taxon>Pseudomonadota</taxon>
        <taxon>Alphaproteobacteria</taxon>
        <taxon>Sphingomonadales</taxon>
        <taxon>Sphingomonadaceae</taxon>
        <taxon>Novosphingobium</taxon>
    </lineage>
</organism>
<dbReference type="Pfam" id="PF02636">
    <property type="entry name" value="Methyltransf_28"/>
    <property type="match status" value="1"/>
</dbReference>
<keyword evidence="2" id="KW-0808">Transferase</keyword>
<evidence type="ECO:0000256" key="1">
    <source>
        <dbReference type="ARBA" id="ARBA00022603"/>
    </source>
</evidence>
<dbReference type="Gene3D" id="3.40.50.12710">
    <property type="match status" value="1"/>
</dbReference>
<dbReference type="AlphaFoldDB" id="A0A931MMW1"/>
<evidence type="ECO:0000256" key="2">
    <source>
        <dbReference type="ARBA" id="ARBA00022679"/>
    </source>
</evidence>
<dbReference type="RefSeq" id="WP_197166698.1">
    <property type="nucleotide sequence ID" value="NZ_JADZGI010000004.1"/>
</dbReference>
<dbReference type="GO" id="GO:0035243">
    <property type="term" value="F:protein-arginine omega-N symmetric methyltransferase activity"/>
    <property type="evidence" value="ECO:0007669"/>
    <property type="project" value="TreeGrafter"/>
</dbReference>
<sequence length="353" mass="38279">MSSGMHGDEPLGQIFQRLIANYGPITLQHYMGESNARYYDGKDPLGSGGDFITAPEISQMFGELIGLWLADIWIRAGRDESVHYVEFGPGRGTLARDALRAMKRYGLEPQVHFVEGSTALKDVQLAAVPQARWHADMSSLPMRGPLLMVGNEFLDALPVRQLVRMAEGWRERLVDWREGRFVPVAGDKPMDAAIPAELKDSPEGTLIETCPAAAAAVYEIAGRLVDQGGAALLIDYGHDRFRTGSTLQALKAHSRVDPFTNPGEADLTCHVDFASAANVALSRGARHLGTVTQGRFLRSLGIEARAQALAKVAPQHEAALHAAKDRLIEEGQMGALFKVMGLASPDWPDGAGF</sequence>
<reference evidence="3" key="1">
    <citation type="submission" date="2020-11" db="EMBL/GenBank/DDBJ databases">
        <title>Novosphingobium aureum sp. nov., a marine bacterium isolated from sediment of a salt flat.</title>
        <authorList>
            <person name="Yoo Y."/>
            <person name="Kim J.-J."/>
        </authorList>
    </citation>
    <scope>NUCLEOTIDE SEQUENCE</scope>
    <source>
        <strain evidence="3">YJ-S2-02</strain>
    </source>
</reference>
<dbReference type="EMBL" id="JADZGI010000004">
    <property type="protein sequence ID" value="MBH0114819.1"/>
    <property type="molecule type" value="Genomic_DNA"/>
</dbReference>
<dbReference type="PANTHER" id="PTHR12049">
    <property type="entry name" value="PROTEIN ARGININE METHYLTRANSFERASE NDUFAF7, MITOCHONDRIAL"/>
    <property type="match status" value="1"/>
</dbReference>
<dbReference type="SUPFAM" id="SSF53335">
    <property type="entry name" value="S-adenosyl-L-methionine-dependent methyltransferases"/>
    <property type="match status" value="1"/>
</dbReference>
<evidence type="ECO:0000313" key="3">
    <source>
        <dbReference type="EMBL" id="MBH0114819.1"/>
    </source>
</evidence>
<dbReference type="InterPro" id="IPR029063">
    <property type="entry name" value="SAM-dependent_MTases_sf"/>
</dbReference>
<dbReference type="InterPro" id="IPR003788">
    <property type="entry name" value="NDUFAF7"/>
</dbReference>
<comment type="caution">
    <text evidence="3">The sequence shown here is derived from an EMBL/GenBank/DDBJ whole genome shotgun (WGS) entry which is preliminary data.</text>
</comment>
<dbReference type="Proteomes" id="UP000617634">
    <property type="component" value="Unassembled WGS sequence"/>
</dbReference>
<dbReference type="PANTHER" id="PTHR12049:SF7">
    <property type="entry name" value="PROTEIN ARGININE METHYLTRANSFERASE NDUFAF7, MITOCHONDRIAL"/>
    <property type="match status" value="1"/>
</dbReference>